<dbReference type="WBParaSite" id="PDA_v2.g19336.t1">
    <property type="protein sequence ID" value="PDA_v2.g19336.t1"/>
    <property type="gene ID" value="PDA_v2.g19336"/>
</dbReference>
<keyword evidence="3" id="KW-0328">Glycosyltransferase</keyword>
<evidence type="ECO:0000256" key="2">
    <source>
        <dbReference type="ARBA" id="ARBA00012544"/>
    </source>
</evidence>
<dbReference type="AlphaFoldDB" id="A0A914PLJ4"/>
<proteinExistence type="inferred from homology"/>
<dbReference type="PANTHER" id="PTHR48043">
    <property type="entry name" value="EG:EG0003.4 PROTEIN-RELATED"/>
    <property type="match status" value="1"/>
</dbReference>
<dbReference type="PANTHER" id="PTHR48043:SF145">
    <property type="entry name" value="FI06409P-RELATED"/>
    <property type="match status" value="1"/>
</dbReference>
<protein>
    <recommendedName>
        <fullName evidence="2">glucuronosyltransferase</fullName>
        <ecNumber evidence="2">2.4.1.17</ecNumber>
    </recommendedName>
</protein>
<evidence type="ECO:0000313" key="7">
    <source>
        <dbReference type="WBParaSite" id="PDA_v2.g19336.t1"/>
    </source>
</evidence>
<evidence type="ECO:0000256" key="3">
    <source>
        <dbReference type="ARBA" id="ARBA00022676"/>
    </source>
</evidence>
<sequence>MNDEENLAKLKAENFDLGITESFESCGLGVFKKLGIKKHITAFASALFPKVSLLLGIKVNPSYIPGMLSKSTDEMTFSQRITNFCYYLLENWWMGSWSTKGIQEVVQKQFPDFNLEVS</sequence>
<comment type="catalytic activity">
    <reaction evidence="5">
        <text>glucuronate acceptor + UDP-alpha-D-glucuronate = acceptor beta-D-glucuronoside + UDP + H(+)</text>
        <dbReference type="Rhea" id="RHEA:21032"/>
        <dbReference type="ChEBI" id="CHEBI:15378"/>
        <dbReference type="ChEBI" id="CHEBI:58052"/>
        <dbReference type="ChEBI" id="CHEBI:58223"/>
        <dbReference type="ChEBI" id="CHEBI:132367"/>
        <dbReference type="ChEBI" id="CHEBI:132368"/>
        <dbReference type="EC" id="2.4.1.17"/>
    </reaction>
</comment>
<keyword evidence="6" id="KW-1185">Reference proteome</keyword>
<dbReference type="SUPFAM" id="SSF53756">
    <property type="entry name" value="UDP-Glycosyltransferase/glycogen phosphorylase"/>
    <property type="match status" value="1"/>
</dbReference>
<keyword evidence="4" id="KW-0808">Transferase</keyword>
<evidence type="ECO:0000256" key="1">
    <source>
        <dbReference type="ARBA" id="ARBA00009995"/>
    </source>
</evidence>
<evidence type="ECO:0000313" key="6">
    <source>
        <dbReference type="Proteomes" id="UP000887578"/>
    </source>
</evidence>
<dbReference type="InterPro" id="IPR002213">
    <property type="entry name" value="UDP_glucos_trans"/>
</dbReference>
<dbReference type="GO" id="GO:0015020">
    <property type="term" value="F:glucuronosyltransferase activity"/>
    <property type="evidence" value="ECO:0007669"/>
    <property type="project" value="UniProtKB-EC"/>
</dbReference>
<accession>A0A914PLJ4</accession>
<dbReference type="EC" id="2.4.1.17" evidence="2"/>
<dbReference type="InterPro" id="IPR050271">
    <property type="entry name" value="UDP-glycosyltransferase"/>
</dbReference>
<reference evidence="7" key="1">
    <citation type="submission" date="2022-11" db="UniProtKB">
        <authorList>
            <consortium name="WormBaseParasite"/>
        </authorList>
    </citation>
    <scope>IDENTIFICATION</scope>
</reference>
<dbReference type="Proteomes" id="UP000887578">
    <property type="component" value="Unplaced"/>
</dbReference>
<dbReference type="Pfam" id="PF00201">
    <property type="entry name" value="UDPGT"/>
    <property type="match status" value="1"/>
</dbReference>
<comment type="similarity">
    <text evidence="1">Belongs to the UDP-glycosyltransferase family.</text>
</comment>
<name>A0A914PLJ4_9BILA</name>
<organism evidence="6 7">
    <name type="scientific">Panagrolaimus davidi</name>
    <dbReference type="NCBI Taxonomy" id="227884"/>
    <lineage>
        <taxon>Eukaryota</taxon>
        <taxon>Metazoa</taxon>
        <taxon>Ecdysozoa</taxon>
        <taxon>Nematoda</taxon>
        <taxon>Chromadorea</taxon>
        <taxon>Rhabditida</taxon>
        <taxon>Tylenchina</taxon>
        <taxon>Panagrolaimomorpha</taxon>
        <taxon>Panagrolaimoidea</taxon>
        <taxon>Panagrolaimidae</taxon>
        <taxon>Panagrolaimus</taxon>
    </lineage>
</organism>
<evidence type="ECO:0000256" key="5">
    <source>
        <dbReference type="ARBA" id="ARBA00047475"/>
    </source>
</evidence>
<evidence type="ECO:0000256" key="4">
    <source>
        <dbReference type="ARBA" id="ARBA00022679"/>
    </source>
</evidence>